<dbReference type="InterPro" id="IPR036388">
    <property type="entry name" value="WH-like_DNA-bd_sf"/>
</dbReference>
<evidence type="ECO:0000313" key="5">
    <source>
        <dbReference type="Proteomes" id="UP000287171"/>
    </source>
</evidence>
<dbReference type="Gene3D" id="3.40.50.300">
    <property type="entry name" value="P-loop containing nucleotide triphosphate hydrolases"/>
    <property type="match status" value="1"/>
</dbReference>
<dbReference type="Gene3D" id="1.25.40.10">
    <property type="entry name" value="Tetratricopeptide repeat domain"/>
    <property type="match status" value="3"/>
</dbReference>
<feature type="domain" description="Bacterial transcriptional activator" evidence="3">
    <location>
        <begin position="116"/>
        <end position="273"/>
    </location>
</feature>
<dbReference type="GO" id="GO:0005737">
    <property type="term" value="C:cytoplasm"/>
    <property type="evidence" value="ECO:0007669"/>
    <property type="project" value="TreeGrafter"/>
</dbReference>
<comment type="caution">
    <text evidence="4">The sequence shown here is derived from an EMBL/GenBank/DDBJ whole genome shotgun (WGS) entry which is preliminary data.</text>
</comment>
<dbReference type="Pfam" id="PF13191">
    <property type="entry name" value="AAA_16"/>
    <property type="match status" value="1"/>
</dbReference>
<protein>
    <recommendedName>
        <fullName evidence="3">Bacterial transcriptional activator domain-containing protein</fullName>
    </recommendedName>
</protein>
<evidence type="ECO:0000256" key="1">
    <source>
        <dbReference type="ARBA" id="ARBA00022741"/>
    </source>
</evidence>
<dbReference type="SMART" id="SM01043">
    <property type="entry name" value="BTAD"/>
    <property type="match status" value="1"/>
</dbReference>
<dbReference type="InterPro" id="IPR027417">
    <property type="entry name" value="P-loop_NTPase"/>
</dbReference>
<dbReference type="Proteomes" id="UP000287171">
    <property type="component" value="Unassembled WGS sequence"/>
</dbReference>
<reference evidence="5" key="1">
    <citation type="submission" date="2018-12" db="EMBL/GenBank/DDBJ databases">
        <title>Tengunoibacter tsumagoiensis gen. nov., sp. nov., Dictyobacter kobayashii sp. nov., D. alpinus sp. nov., and D. joshuensis sp. nov. and description of Dictyobacteraceae fam. nov. within the order Ktedonobacterales isolated from Tengu-no-mugimeshi.</title>
        <authorList>
            <person name="Wang C.M."/>
            <person name="Zheng Y."/>
            <person name="Sakai Y."/>
            <person name="Toyoda A."/>
            <person name="Minakuchi Y."/>
            <person name="Abe K."/>
            <person name="Yokota A."/>
            <person name="Yabe S."/>
        </authorList>
    </citation>
    <scope>NUCLEOTIDE SEQUENCE [LARGE SCALE GENOMIC DNA]</scope>
    <source>
        <strain evidence="5">Uno16</strain>
    </source>
</reference>
<dbReference type="GO" id="GO:0004016">
    <property type="term" value="F:adenylate cyclase activity"/>
    <property type="evidence" value="ECO:0007669"/>
    <property type="project" value="TreeGrafter"/>
</dbReference>
<dbReference type="PANTHER" id="PTHR16305">
    <property type="entry name" value="TESTICULAR SOLUBLE ADENYLYL CYCLASE"/>
    <property type="match status" value="1"/>
</dbReference>
<dbReference type="SUPFAM" id="SSF52540">
    <property type="entry name" value="P-loop containing nucleoside triphosphate hydrolases"/>
    <property type="match status" value="1"/>
</dbReference>
<dbReference type="RefSeq" id="WP_161981883.1">
    <property type="nucleotide sequence ID" value="NZ_BIFT01000001.1"/>
</dbReference>
<dbReference type="GO" id="GO:0005524">
    <property type="term" value="F:ATP binding"/>
    <property type="evidence" value="ECO:0007669"/>
    <property type="project" value="UniProtKB-KW"/>
</dbReference>
<keyword evidence="1" id="KW-0547">Nucleotide-binding</keyword>
<proteinExistence type="predicted"/>
<accession>A0A402B140</accession>
<dbReference type="EMBL" id="BIFT01000001">
    <property type="protein sequence ID" value="GCE25066.1"/>
    <property type="molecule type" value="Genomic_DNA"/>
</dbReference>
<dbReference type="GO" id="GO:0006355">
    <property type="term" value="P:regulation of DNA-templated transcription"/>
    <property type="evidence" value="ECO:0007669"/>
    <property type="project" value="InterPro"/>
</dbReference>
<evidence type="ECO:0000313" key="4">
    <source>
        <dbReference type="EMBL" id="GCE25066.1"/>
    </source>
</evidence>
<dbReference type="Gene3D" id="1.10.10.10">
    <property type="entry name" value="Winged helix-like DNA-binding domain superfamily/Winged helix DNA-binding domain"/>
    <property type="match status" value="1"/>
</dbReference>
<sequence length="1207" mass="134904">MLELSNEGTLYFALLGPPQVYIGGRLLIFPSRKALALLIYLAVQPGKHARKTLSELFWAESDAAHARAALRTTVLELRDVLTKEASLSASIGPNRIPYLHVDRETLSLDVTSEVDLDLHILQAAWTLAQDTARTYTTLTEEARHAHLAQMQEAARLSRGEFLADFSLHNAPGFDDWARFQREYWHMRLQLVFDRLSHWYEEIGEIDQAIATIIRWLSFSLLNEDASQRLMRLHFATGNRVAALQAYEALRAILSSEIHAEPTPETMALAERIRTTPPPHQQTPSGAGISSQLLALRKPPLIGRTREYGILLQCYHAARLGQPQVVLLEGEAGIGKTRLATEFVDWAIAQKADVLHGQAFESSKRLSYQPLINALRPRIEQENAPEDLLHDVWLAEIARLLPELRERYPDLASPVTDASVARNHLFEAVARLLDVLATRPPLLLFLDDLHWSDSATLDLLHYLARGFAEHTTPVMLLFTLRTETLQTTPRLSEWRANLGRMVPLTRLQLGPLSAQDTLHLLQAMISGDQRSDSYVPGTRPPSVSLERVSQRIFTETGGQPFFLIEMLKLLLAHSTVAQQLGADGTRNEDVATTMIKELSVPRLFPPSVRELISLQLDRLSPTAFAFLVAGAVLEQEASFEWICQVADLSEQAGLVALDEVLRNRLMLAPLRQNNQSGNRTYTFTHDMIRKIVYVEASEARSSIFHRRALSILQQASVSVAKLAYHALAAGLSEAAFHFSVVAGDEARAIFALDDATEHYEQAWQLLTQQPLSEKLSASEVHHLYVSLKQAYELTRTWEQGRALYGDMLKQVLRVVAQNNDTIGLTRIQWYQTMIELYTAKLANATAHGERAAAFARSIGQTDLIIQSLDALASIKMELGAWEEYELLITEAHTLYITIQDRAMAADSLCMLAHAHLRRGQLNVGIVQARNALTINKQIKNVWGQINALYDLGAGLCDSGAYTEALAIALQAAASARTLSMNSARAHTLLLRALIQLGSIYRAMQTVYAAREIDLEALKLNEENAAHTSYTMIIATVLCADYVLAGEWTAAQRYAQRAATIADNQMLSYIDLPHWSVTEALLHAGKVVQTRQHLLRLNAHNGDSLRDRIQYLRAYAKLSRWEGHHEQAHSSLEEARVLAEGIGLADDQWQVQMVLADLYQSQGEQTLADQTYARAATVVQELARKIVDETVRDSFLTAPQVRHVLEQGK</sequence>
<dbReference type="InterPro" id="IPR016032">
    <property type="entry name" value="Sig_transdc_resp-reg_C-effctor"/>
</dbReference>
<keyword evidence="5" id="KW-1185">Reference proteome</keyword>
<name>A0A402B140_9CHLR</name>
<dbReference type="AlphaFoldDB" id="A0A402B140"/>
<evidence type="ECO:0000259" key="3">
    <source>
        <dbReference type="SMART" id="SM01043"/>
    </source>
</evidence>
<dbReference type="InterPro" id="IPR011990">
    <property type="entry name" value="TPR-like_helical_dom_sf"/>
</dbReference>
<gene>
    <name evidence="4" type="ORF">KDA_05500</name>
</gene>
<dbReference type="SUPFAM" id="SSF48452">
    <property type="entry name" value="TPR-like"/>
    <property type="match status" value="2"/>
</dbReference>
<keyword evidence="2" id="KW-0067">ATP-binding</keyword>
<dbReference type="Pfam" id="PF03704">
    <property type="entry name" value="BTAD"/>
    <property type="match status" value="1"/>
</dbReference>
<organism evidence="4 5">
    <name type="scientific">Dictyobacter alpinus</name>
    <dbReference type="NCBI Taxonomy" id="2014873"/>
    <lineage>
        <taxon>Bacteria</taxon>
        <taxon>Bacillati</taxon>
        <taxon>Chloroflexota</taxon>
        <taxon>Ktedonobacteria</taxon>
        <taxon>Ktedonobacterales</taxon>
        <taxon>Dictyobacteraceae</taxon>
        <taxon>Dictyobacter</taxon>
    </lineage>
</organism>
<dbReference type="GO" id="GO:0003677">
    <property type="term" value="F:DNA binding"/>
    <property type="evidence" value="ECO:0007669"/>
    <property type="project" value="InterPro"/>
</dbReference>
<dbReference type="SUPFAM" id="SSF46894">
    <property type="entry name" value="C-terminal effector domain of the bipartite response regulators"/>
    <property type="match status" value="1"/>
</dbReference>
<dbReference type="InterPro" id="IPR005158">
    <property type="entry name" value="BTAD"/>
</dbReference>
<dbReference type="InterPro" id="IPR041664">
    <property type="entry name" value="AAA_16"/>
</dbReference>
<dbReference type="PANTHER" id="PTHR16305:SF28">
    <property type="entry name" value="GUANYLATE CYCLASE DOMAIN-CONTAINING PROTEIN"/>
    <property type="match status" value="1"/>
</dbReference>
<evidence type="ECO:0000256" key="2">
    <source>
        <dbReference type="ARBA" id="ARBA00022840"/>
    </source>
</evidence>